<sequence>MDRVASDYSPVRNGLPSRSTTGEQVAELIRQAIITGAIGRSAPLREEAIAAQFEVSRRTVRDALRILEGFGLVRHQRHKGTQVADFSAADIRDLYNTRLVLETAAAQRWCTADPAAPDDALAERLSEAFDRLRAASEQLDAVQVVEADLGFHAAVIGLMASPRADRFFGSIAQEMAFAIAILEATQRETQTRPAQALAEHEAIRHALMDRDHDRARELITTHVETNRERLVAIVRAQDVHVGGD</sequence>
<dbReference type="Gene3D" id="1.20.120.530">
    <property type="entry name" value="GntR ligand-binding domain-like"/>
    <property type="match status" value="1"/>
</dbReference>
<dbReference type="InterPro" id="IPR011711">
    <property type="entry name" value="GntR_C"/>
</dbReference>
<dbReference type="AlphaFoldDB" id="A0A7I7QME1"/>
<dbReference type="InterPro" id="IPR036390">
    <property type="entry name" value="WH_DNA-bd_sf"/>
</dbReference>
<dbReference type="PANTHER" id="PTHR43537:SF5">
    <property type="entry name" value="UXU OPERON TRANSCRIPTIONAL REGULATOR"/>
    <property type="match status" value="1"/>
</dbReference>
<evidence type="ECO:0000256" key="2">
    <source>
        <dbReference type="ARBA" id="ARBA00023125"/>
    </source>
</evidence>
<dbReference type="Gene3D" id="1.10.10.10">
    <property type="entry name" value="Winged helix-like DNA-binding domain superfamily/Winged helix DNA-binding domain"/>
    <property type="match status" value="1"/>
</dbReference>
<evidence type="ECO:0000256" key="3">
    <source>
        <dbReference type="ARBA" id="ARBA00023163"/>
    </source>
</evidence>
<dbReference type="PROSITE" id="PS50949">
    <property type="entry name" value="HTH_GNTR"/>
    <property type="match status" value="1"/>
</dbReference>
<evidence type="ECO:0000313" key="7">
    <source>
        <dbReference type="Proteomes" id="UP000467193"/>
    </source>
</evidence>
<dbReference type="InterPro" id="IPR036388">
    <property type="entry name" value="WH-like_DNA-bd_sf"/>
</dbReference>
<keyword evidence="3" id="KW-0804">Transcription</keyword>
<keyword evidence="1" id="KW-0805">Transcription regulation</keyword>
<feature type="region of interest" description="Disordered" evidence="4">
    <location>
        <begin position="1"/>
        <end position="22"/>
    </location>
</feature>
<evidence type="ECO:0000313" key="6">
    <source>
        <dbReference type="EMBL" id="BBY27444.1"/>
    </source>
</evidence>
<evidence type="ECO:0000256" key="4">
    <source>
        <dbReference type="SAM" id="MobiDB-lite"/>
    </source>
</evidence>
<dbReference type="EMBL" id="AP022588">
    <property type="protein sequence ID" value="BBY27444.1"/>
    <property type="molecule type" value="Genomic_DNA"/>
</dbReference>
<dbReference type="Pfam" id="PF07729">
    <property type="entry name" value="FCD"/>
    <property type="match status" value="1"/>
</dbReference>
<name>A0A7I7QME1_9MYCO</name>
<keyword evidence="7" id="KW-1185">Reference proteome</keyword>
<proteinExistence type="predicted"/>
<dbReference type="SUPFAM" id="SSF46785">
    <property type="entry name" value="Winged helix' DNA-binding domain"/>
    <property type="match status" value="1"/>
</dbReference>
<dbReference type="InterPro" id="IPR000524">
    <property type="entry name" value="Tscrpt_reg_HTH_GntR"/>
</dbReference>
<dbReference type="GO" id="GO:0003677">
    <property type="term" value="F:DNA binding"/>
    <property type="evidence" value="ECO:0007669"/>
    <property type="project" value="UniProtKB-KW"/>
</dbReference>
<dbReference type="Proteomes" id="UP000467193">
    <property type="component" value="Chromosome"/>
</dbReference>
<dbReference type="SUPFAM" id="SSF48008">
    <property type="entry name" value="GntR ligand-binding domain-like"/>
    <property type="match status" value="1"/>
</dbReference>
<dbReference type="RefSeq" id="WP_246231012.1">
    <property type="nucleotide sequence ID" value="NZ_AP022588.1"/>
</dbReference>
<protein>
    <submittedName>
        <fullName evidence="6">GntR family transcriptional regulator</fullName>
    </submittedName>
</protein>
<accession>A0A7I7QME1</accession>
<dbReference type="SMART" id="SM00345">
    <property type="entry name" value="HTH_GNTR"/>
    <property type="match status" value="1"/>
</dbReference>
<dbReference type="SMART" id="SM00895">
    <property type="entry name" value="FCD"/>
    <property type="match status" value="1"/>
</dbReference>
<keyword evidence="2" id="KW-0238">DNA-binding</keyword>
<reference evidence="6 7" key="1">
    <citation type="journal article" date="2019" name="Emerg. Microbes Infect.">
        <title>Comprehensive subspecies identification of 175 nontuberculous mycobacteria species based on 7547 genomic profiles.</title>
        <authorList>
            <person name="Matsumoto Y."/>
            <person name="Kinjo T."/>
            <person name="Motooka D."/>
            <person name="Nabeya D."/>
            <person name="Jung N."/>
            <person name="Uechi K."/>
            <person name="Horii T."/>
            <person name="Iida T."/>
            <person name="Fujita J."/>
            <person name="Nakamura S."/>
        </authorList>
    </citation>
    <scope>NUCLEOTIDE SEQUENCE [LARGE SCALE GENOMIC DNA]</scope>
    <source>
        <strain evidence="6 7">JCM 17899</strain>
    </source>
</reference>
<organism evidence="6 7">
    <name type="scientific">Mycolicibacterium sediminis</name>
    <dbReference type="NCBI Taxonomy" id="1286180"/>
    <lineage>
        <taxon>Bacteria</taxon>
        <taxon>Bacillati</taxon>
        <taxon>Actinomycetota</taxon>
        <taxon>Actinomycetes</taxon>
        <taxon>Mycobacteriales</taxon>
        <taxon>Mycobacteriaceae</taxon>
        <taxon>Mycolicibacterium</taxon>
    </lineage>
</organism>
<gene>
    <name evidence="6" type="primary">pdhR_1</name>
    <name evidence="6" type="ORF">MSEDJ_15400</name>
</gene>
<evidence type="ECO:0000256" key="1">
    <source>
        <dbReference type="ARBA" id="ARBA00023015"/>
    </source>
</evidence>
<dbReference type="KEGG" id="msei:MSEDJ_15400"/>
<dbReference type="InterPro" id="IPR008920">
    <property type="entry name" value="TF_FadR/GntR_C"/>
</dbReference>
<evidence type="ECO:0000259" key="5">
    <source>
        <dbReference type="PROSITE" id="PS50949"/>
    </source>
</evidence>
<dbReference type="GO" id="GO:0003700">
    <property type="term" value="F:DNA-binding transcription factor activity"/>
    <property type="evidence" value="ECO:0007669"/>
    <property type="project" value="InterPro"/>
</dbReference>
<dbReference type="PANTHER" id="PTHR43537">
    <property type="entry name" value="TRANSCRIPTIONAL REGULATOR, GNTR FAMILY"/>
    <property type="match status" value="1"/>
</dbReference>
<feature type="domain" description="HTH gntR-type" evidence="5">
    <location>
        <begin position="19"/>
        <end position="86"/>
    </location>
</feature>
<dbReference type="Pfam" id="PF00392">
    <property type="entry name" value="GntR"/>
    <property type="match status" value="1"/>
</dbReference>